<dbReference type="Proteomes" id="UP000315215">
    <property type="component" value="Chromosome"/>
</dbReference>
<dbReference type="CDD" id="cd07025">
    <property type="entry name" value="Peptidase_S66"/>
    <property type="match status" value="1"/>
</dbReference>
<evidence type="ECO:0000259" key="8">
    <source>
        <dbReference type="Pfam" id="PF17676"/>
    </source>
</evidence>
<evidence type="ECO:0000313" key="9">
    <source>
        <dbReference type="EMBL" id="QDP41635.1"/>
    </source>
</evidence>
<evidence type="ECO:0000256" key="4">
    <source>
        <dbReference type="ARBA" id="ARBA00022801"/>
    </source>
</evidence>
<dbReference type="Gene3D" id="3.50.30.60">
    <property type="entry name" value="LD-carboxypeptidase A C-terminal domain-like"/>
    <property type="match status" value="1"/>
</dbReference>
<organism evidence="9 10">
    <name type="scientific">Radiobacillus deserti</name>
    <dbReference type="NCBI Taxonomy" id="2594883"/>
    <lineage>
        <taxon>Bacteria</taxon>
        <taxon>Bacillati</taxon>
        <taxon>Bacillota</taxon>
        <taxon>Bacilli</taxon>
        <taxon>Bacillales</taxon>
        <taxon>Bacillaceae</taxon>
        <taxon>Radiobacillus</taxon>
    </lineage>
</organism>
<dbReference type="PANTHER" id="PTHR30237:SF2">
    <property type="entry name" value="MUREIN TETRAPEPTIDE CARBOXYPEPTIDASE"/>
    <property type="match status" value="1"/>
</dbReference>
<evidence type="ECO:0000256" key="2">
    <source>
        <dbReference type="ARBA" id="ARBA00022645"/>
    </source>
</evidence>
<dbReference type="GO" id="GO:0004180">
    <property type="term" value="F:carboxypeptidase activity"/>
    <property type="evidence" value="ECO:0007669"/>
    <property type="project" value="UniProtKB-KW"/>
</dbReference>
<dbReference type="SUPFAM" id="SSF52317">
    <property type="entry name" value="Class I glutamine amidotransferase-like"/>
    <property type="match status" value="1"/>
</dbReference>
<dbReference type="EMBL" id="CP041666">
    <property type="protein sequence ID" value="QDP41635.1"/>
    <property type="molecule type" value="Genomic_DNA"/>
</dbReference>
<dbReference type="GO" id="GO:0008236">
    <property type="term" value="F:serine-type peptidase activity"/>
    <property type="evidence" value="ECO:0007669"/>
    <property type="project" value="UniProtKB-KW"/>
</dbReference>
<dbReference type="Gene3D" id="3.40.50.10740">
    <property type="entry name" value="Class I glutamine amidotransferase-like"/>
    <property type="match status" value="1"/>
</dbReference>
<protein>
    <submittedName>
        <fullName evidence="9">LD-carboxypeptidase</fullName>
    </submittedName>
</protein>
<dbReference type="InterPro" id="IPR027461">
    <property type="entry name" value="Carboxypeptidase_A_C_sf"/>
</dbReference>
<dbReference type="InterPro" id="IPR027478">
    <property type="entry name" value="LdcA_N"/>
</dbReference>
<keyword evidence="4" id="KW-0378">Hydrolase</keyword>
<keyword evidence="10" id="KW-1185">Reference proteome</keyword>
<dbReference type="InterPro" id="IPR029062">
    <property type="entry name" value="Class_I_gatase-like"/>
</dbReference>
<evidence type="ECO:0000256" key="3">
    <source>
        <dbReference type="ARBA" id="ARBA00022670"/>
    </source>
</evidence>
<dbReference type="InterPro" id="IPR040449">
    <property type="entry name" value="Peptidase_S66_N"/>
</dbReference>
<dbReference type="RefSeq" id="WP_143896374.1">
    <property type="nucleotide sequence ID" value="NZ_CP041666.1"/>
</dbReference>
<keyword evidence="5" id="KW-0720">Serine protease</keyword>
<keyword evidence="2 9" id="KW-0121">Carboxypeptidase</keyword>
<dbReference type="InterPro" id="IPR040921">
    <property type="entry name" value="Peptidase_S66C"/>
</dbReference>
<keyword evidence="3" id="KW-0645">Protease</keyword>
<gene>
    <name evidence="9" type="ORF">FN924_16535</name>
</gene>
<evidence type="ECO:0000256" key="1">
    <source>
        <dbReference type="ARBA" id="ARBA00010233"/>
    </source>
</evidence>
<dbReference type="GO" id="GO:0006508">
    <property type="term" value="P:proteolysis"/>
    <property type="evidence" value="ECO:0007669"/>
    <property type="project" value="UniProtKB-KW"/>
</dbReference>
<dbReference type="AlphaFoldDB" id="A0A516KJR7"/>
<feature type="domain" description="LD-carboxypeptidase C-terminal" evidence="8">
    <location>
        <begin position="177"/>
        <end position="293"/>
    </location>
</feature>
<sequence length="307" mass="33667">MNIRPNYLRQGDTVGIIAPASPPELEKLEQGIPFLKSLGLRIKLGRHVADRHGYLAGTDEARLEDLHEMFADPQVKGIICACGGYGTARIAAQIDYNLIARNPKVFWGYSDITFLHTAIRQLTGLTTFHGPMVSSDMANEDFAPLSQLMFQQLFQPSELVYSEEISPLQVISPGEATGEIVGGNLTLIISTIGTEAELNTRGKLLFIEDVDEEPYRIDSMLNQLKMTGKLDEAYGIIVGDFKNAVPSKRKSSLTLHQVLDHYLAALNKPVMKGFLIGHCSPHFAIPLGTSAHLSTTLKTLRIAPGVK</sequence>
<dbReference type="PIRSF" id="PIRSF028757">
    <property type="entry name" value="LD-carboxypeptidase"/>
    <property type="match status" value="1"/>
</dbReference>
<dbReference type="OrthoDB" id="9807329at2"/>
<dbReference type="Pfam" id="PF02016">
    <property type="entry name" value="Peptidase_S66"/>
    <property type="match status" value="1"/>
</dbReference>
<evidence type="ECO:0000259" key="7">
    <source>
        <dbReference type="Pfam" id="PF02016"/>
    </source>
</evidence>
<dbReference type="PANTHER" id="PTHR30237">
    <property type="entry name" value="MURAMOYLTETRAPEPTIDE CARBOXYPEPTIDASE"/>
    <property type="match status" value="1"/>
</dbReference>
<comment type="similarity">
    <text evidence="1">Belongs to the peptidase S66 family.</text>
</comment>
<reference evidence="9 10" key="1">
    <citation type="submission" date="2019-07" db="EMBL/GenBank/DDBJ databases">
        <authorList>
            <person name="Li J."/>
        </authorList>
    </citation>
    <scope>NUCLEOTIDE SEQUENCE [LARGE SCALE GENOMIC DNA]</scope>
    <source>
        <strain evidence="9 10">TKL69</strain>
    </source>
</reference>
<name>A0A516KJR7_9BACI</name>
<evidence type="ECO:0000256" key="6">
    <source>
        <dbReference type="PIRSR" id="PIRSR028757-1"/>
    </source>
</evidence>
<dbReference type="SUPFAM" id="SSF141986">
    <property type="entry name" value="LD-carboxypeptidase A C-terminal domain-like"/>
    <property type="match status" value="1"/>
</dbReference>
<feature type="active site" description="Charge relay system" evidence="6">
    <location>
        <position position="208"/>
    </location>
</feature>
<accession>A0A516KJR7</accession>
<feature type="domain" description="LD-carboxypeptidase N-terminal" evidence="7">
    <location>
        <begin position="14"/>
        <end position="130"/>
    </location>
</feature>
<evidence type="ECO:0000256" key="5">
    <source>
        <dbReference type="ARBA" id="ARBA00022825"/>
    </source>
</evidence>
<dbReference type="InterPro" id="IPR003507">
    <property type="entry name" value="S66_fam"/>
</dbReference>
<feature type="active site" description="Charge relay system" evidence="6">
    <location>
        <position position="278"/>
    </location>
</feature>
<proteinExistence type="inferred from homology"/>
<evidence type="ECO:0000313" key="10">
    <source>
        <dbReference type="Proteomes" id="UP000315215"/>
    </source>
</evidence>
<feature type="active site" description="Nucleophile" evidence="6">
    <location>
        <position position="110"/>
    </location>
</feature>
<dbReference type="KEGG" id="aqt:FN924_16535"/>
<dbReference type="Pfam" id="PF17676">
    <property type="entry name" value="Peptidase_S66C"/>
    <property type="match status" value="1"/>
</dbReference>